<evidence type="ECO:0000256" key="4">
    <source>
        <dbReference type="ARBA" id="ARBA00015816"/>
    </source>
</evidence>
<dbReference type="InterPro" id="IPR014349">
    <property type="entry name" value="Rieske_Fe-S_prot"/>
</dbReference>
<dbReference type="Proteomes" id="UP000074382">
    <property type="component" value="Unassembled WGS sequence"/>
</dbReference>
<feature type="domain" description="Rieske" evidence="22">
    <location>
        <begin position="281"/>
        <end position="350"/>
    </location>
</feature>
<dbReference type="Pfam" id="PF00355">
    <property type="entry name" value="Rieske"/>
    <property type="match status" value="1"/>
</dbReference>
<gene>
    <name evidence="23" type="ORF">AC529_06770</name>
</gene>
<protein>
    <recommendedName>
        <fullName evidence="4">Cytochrome bc1 complex Rieske iron-sulfur subunit</fullName>
    </recommendedName>
    <alternativeName>
        <fullName evidence="18">Cytochrome bc1 reductase complex subunit QcrA</fullName>
    </alternativeName>
    <alternativeName>
        <fullName evidence="19">Rieske iron-sulfur protein</fullName>
    </alternativeName>
</protein>
<evidence type="ECO:0000256" key="11">
    <source>
        <dbReference type="ARBA" id="ARBA00022982"/>
    </source>
</evidence>
<keyword evidence="15" id="KW-0411">Iron-sulfur</keyword>
<dbReference type="Gene3D" id="2.102.10.10">
    <property type="entry name" value="Rieske [2Fe-2S] iron-sulphur domain"/>
    <property type="match status" value="1"/>
</dbReference>
<keyword evidence="13" id="KW-0560">Oxidoreductase</keyword>
<evidence type="ECO:0000256" key="17">
    <source>
        <dbReference type="ARBA" id="ARBA00023157"/>
    </source>
</evidence>
<dbReference type="PANTHER" id="PTHR10134">
    <property type="entry name" value="CYTOCHROME B-C1 COMPLEX SUBUNIT RIESKE, MITOCHONDRIAL"/>
    <property type="match status" value="1"/>
</dbReference>
<keyword evidence="9" id="KW-0001">2Fe-2S</keyword>
<evidence type="ECO:0000256" key="5">
    <source>
        <dbReference type="ARBA" id="ARBA00022448"/>
    </source>
</evidence>
<evidence type="ECO:0000256" key="19">
    <source>
        <dbReference type="ARBA" id="ARBA00032409"/>
    </source>
</evidence>
<keyword evidence="24" id="KW-1185">Reference proteome</keyword>
<dbReference type="InterPro" id="IPR036922">
    <property type="entry name" value="Rieske_2Fe-2S_sf"/>
</dbReference>
<evidence type="ECO:0000256" key="1">
    <source>
        <dbReference type="ARBA" id="ARBA00002494"/>
    </source>
</evidence>
<dbReference type="GO" id="GO:0051537">
    <property type="term" value="F:2 iron, 2 sulfur cluster binding"/>
    <property type="evidence" value="ECO:0007669"/>
    <property type="project" value="UniProtKB-KW"/>
</dbReference>
<evidence type="ECO:0000256" key="7">
    <source>
        <dbReference type="ARBA" id="ARBA00022660"/>
    </source>
</evidence>
<proteinExistence type="inferred from homology"/>
<keyword evidence="14" id="KW-0408">Iron</keyword>
<evidence type="ECO:0000256" key="16">
    <source>
        <dbReference type="ARBA" id="ARBA00023136"/>
    </source>
</evidence>
<evidence type="ECO:0000259" key="22">
    <source>
        <dbReference type="PROSITE" id="PS51296"/>
    </source>
</evidence>
<keyword evidence="5" id="KW-0813">Transport</keyword>
<feature type="region of interest" description="Disordered" evidence="20">
    <location>
        <begin position="1"/>
        <end position="59"/>
    </location>
</feature>
<keyword evidence="12 21" id="KW-1133">Transmembrane helix</keyword>
<dbReference type="PATRIC" id="fig|665004.4.peg.3216"/>
<comment type="caution">
    <text evidence="23">The sequence shown here is derived from an EMBL/GenBank/DDBJ whole genome shotgun (WGS) entry which is preliminary data.</text>
</comment>
<keyword evidence="8 21" id="KW-0812">Transmembrane</keyword>
<evidence type="ECO:0000256" key="14">
    <source>
        <dbReference type="ARBA" id="ARBA00023004"/>
    </source>
</evidence>
<dbReference type="CDD" id="cd03467">
    <property type="entry name" value="Rieske"/>
    <property type="match status" value="1"/>
</dbReference>
<evidence type="ECO:0000256" key="21">
    <source>
        <dbReference type="SAM" id="Phobius"/>
    </source>
</evidence>
<sequence>MTDNTNHHDAESGADKPRERVIGTPAASDGASLAAAEDAPHRRHEGPYPAEETHVRPEEVQRKGERLAALWFLLAFLAGIGFFVSYFMFPANSDGTPSIADPQTAQWANMLLGGTLALALFSIGAGMTVWARRVLPHYEVSSPYDEMPSSEEEKRSFSEFFMRGANESGFTKRPLMRRTLLLAMVPLGLAPVVLLRDMGPLPGDQLKRTLWRDGMHLVVEGTNRRVRAEDLVPGSMISVLPEVEDPEHGLSMNDQAETITILIRMDPKDFGPDMSEQQLEWTHDGIVAYSKVCTHVGCPAALYEQTTHRILCPCHQSTFDAANGAKVVFGPAHRPLPQLPIRVDEEGYLVAAGDFSAPVGPTFWDAGVED</sequence>
<comment type="similarity">
    <text evidence="3">Belongs to the Rieske iron-sulfur protein family.</text>
</comment>
<keyword evidence="17" id="KW-1015">Disulfide bond</keyword>
<dbReference type="STRING" id="665004.AC529_06770"/>
<feature type="transmembrane region" description="Helical" evidence="21">
    <location>
        <begin position="180"/>
        <end position="199"/>
    </location>
</feature>
<accession>A0A147KJW3</accession>
<dbReference type="Pfam" id="PF19297">
    <property type="entry name" value="QcrA_N"/>
    <property type="match status" value="1"/>
</dbReference>
<keyword evidence="6" id="KW-1003">Cell membrane</keyword>
<evidence type="ECO:0000256" key="2">
    <source>
        <dbReference type="ARBA" id="ARBA00004651"/>
    </source>
</evidence>
<comment type="function">
    <text evidence="1">Iron-sulfur subunit of the cytochrome bc1 complex, an essential component of the respiratory electron transport chain required for ATP synthesis. The bc1 complex catalyzes the oxidation of menaquinol and the reduction of cytochrome c in the respiratory chain. The bc1 complex operates through a Q-cycle mechanism that couples electron transfer to generation of the proton gradient that drives ATP synthesis.</text>
</comment>
<evidence type="ECO:0000256" key="6">
    <source>
        <dbReference type="ARBA" id="ARBA00022475"/>
    </source>
</evidence>
<evidence type="ECO:0000256" key="15">
    <source>
        <dbReference type="ARBA" id="ARBA00023014"/>
    </source>
</evidence>
<dbReference type="EMBL" id="LGEM01000024">
    <property type="protein sequence ID" value="KUP97523.1"/>
    <property type="molecule type" value="Genomic_DNA"/>
</dbReference>
<evidence type="ECO:0000256" key="20">
    <source>
        <dbReference type="SAM" id="MobiDB-lite"/>
    </source>
</evidence>
<dbReference type="GO" id="GO:0046872">
    <property type="term" value="F:metal ion binding"/>
    <property type="evidence" value="ECO:0007669"/>
    <property type="project" value="UniProtKB-KW"/>
</dbReference>
<evidence type="ECO:0000256" key="13">
    <source>
        <dbReference type="ARBA" id="ARBA00023002"/>
    </source>
</evidence>
<dbReference type="SUPFAM" id="SSF50022">
    <property type="entry name" value="ISP domain"/>
    <property type="match status" value="1"/>
</dbReference>
<dbReference type="GO" id="GO:0005886">
    <property type="term" value="C:plasma membrane"/>
    <property type="evidence" value="ECO:0007669"/>
    <property type="project" value="UniProtKB-SubCell"/>
</dbReference>
<evidence type="ECO:0000256" key="10">
    <source>
        <dbReference type="ARBA" id="ARBA00022723"/>
    </source>
</evidence>
<feature type="transmembrane region" description="Helical" evidence="21">
    <location>
        <begin position="109"/>
        <end position="131"/>
    </location>
</feature>
<dbReference type="GO" id="GO:0016705">
    <property type="term" value="F:oxidoreductase activity, acting on paired donors, with incorporation or reduction of molecular oxygen"/>
    <property type="evidence" value="ECO:0007669"/>
    <property type="project" value="UniProtKB-ARBA"/>
</dbReference>
<dbReference type="OrthoDB" id="9802613at2"/>
<organism evidence="23 24">
    <name type="scientific">Thermobifida cellulosilytica TB100</name>
    <dbReference type="NCBI Taxonomy" id="665004"/>
    <lineage>
        <taxon>Bacteria</taxon>
        <taxon>Bacillati</taxon>
        <taxon>Actinomycetota</taxon>
        <taxon>Actinomycetes</taxon>
        <taxon>Streptosporangiales</taxon>
        <taxon>Nocardiopsidaceae</taxon>
        <taxon>Thermobifida</taxon>
    </lineage>
</organism>
<dbReference type="RefSeq" id="WP_068757569.1">
    <property type="nucleotide sequence ID" value="NZ_KQ950183.1"/>
</dbReference>
<comment type="subcellular location">
    <subcellularLocation>
        <location evidence="2">Cell membrane</location>
        <topology evidence="2">Multi-pass membrane protein</topology>
    </subcellularLocation>
</comment>
<evidence type="ECO:0000313" key="24">
    <source>
        <dbReference type="Proteomes" id="UP000074382"/>
    </source>
</evidence>
<evidence type="ECO:0000256" key="3">
    <source>
        <dbReference type="ARBA" id="ARBA00010651"/>
    </source>
</evidence>
<feature type="compositionally biased region" description="Basic and acidic residues" evidence="20">
    <location>
        <begin position="1"/>
        <end position="21"/>
    </location>
</feature>
<dbReference type="InterPro" id="IPR045603">
    <property type="entry name" value="QcrA_N"/>
</dbReference>
<dbReference type="GO" id="GO:0004497">
    <property type="term" value="F:monooxygenase activity"/>
    <property type="evidence" value="ECO:0007669"/>
    <property type="project" value="UniProtKB-ARBA"/>
</dbReference>
<keyword evidence="7" id="KW-0679">Respiratory chain</keyword>
<keyword evidence="11" id="KW-0249">Electron transport</keyword>
<reference evidence="24" key="1">
    <citation type="journal article" date="2017" name="Acta Aliment.">
        <title>Plant polysaccharide degrading enzyme system of Thermpbifida cellulosilytica TB100 revealed by de novo genome project data.</title>
        <authorList>
            <person name="Toth A."/>
            <person name="Baka E."/>
            <person name="Luzics S."/>
            <person name="Bata-Vidacs I."/>
            <person name="Nagy I."/>
            <person name="Balint B."/>
            <person name="Herceg R."/>
            <person name="Olasz F."/>
            <person name="Wilk T."/>
            <person name="Nagy T."/>
            <person name="Kriszt B."/>
            <person name="Nagy I."/>
            <person name="Kukolya J."/>
        </authorList>
    </citation>
    <scope>NUCLEOTIDE SEQUENCE [LARGE SCALE GENOMIC DNA]</scope>
    <source>
        <strain evidence="24">TB100</strain>
    </source>
</reference>
<evidence type="ECO:0000256" key="12">
    <source>
        <dbReference type="ARBA" id="ARBA00022989"/>
    </source>
</evidence>
<keyword evidence="16 21" id="KW-0472">Membrane</keyword>
<feature type="compositionally biased region" description="Low complexity" evidence="20">
    <location>
        <begin position="26"/>
        <end position="37"/>
    </location>
</feature>
<dbReference type="PROSITE" id="PS51296">
    <property type="entry name" value="RIESKE"/>
    <property type="match status" value="1"/>
</dbReference>
<evidence type="ECO:0000256" key="9">
    <source>
        <dbReference type="ARBA" id="ARBA00022714"/>
    </source>
</evidence>
<dbReference type="InterPro" id="IPR017941">
    <property type="entry name" value="Rieske_2Fe-2S"/>
</dbReference>
<name>A0A147KJW3_THECS</name>
<evidence type="ECO:0000256" key="18">
    <source>
        <dbReference type="ARBA" id="ARBA00029586"/>
    </source>
</evidence>
<evidence type="ECO:0000313" key="23">
    <source>
        <dbReference type="EMBL" id="KUP97523.1"/>
    </source>
</evidence>
<feature type="transmembrane region" description="Helical" evidence="21">
    <location>
        <begin position="67"/>
        <end position="89"/>
    </location>
</feature>
<keyword evidence="10" id="KW-0479">Metal-binding</keyword>
<evidence type="ECO:0000256" key="8">
    <source>
        <dbReference type="ARBA" id="ARBA00022692"/>
    </source>
</evidence>
<dbReference type="AlphaFoldDB" id="A0A147KJW3"/>